<protein>
    <submittedName>
        <fullName evidence="1">Uncharacterized protein</fullName>
    </submittedName>
</protein>
<keyword evidence="2" id="KW-1185">Reference proteome</keyword>
<dbReference type="EMBL" id="CM056797">
    <property type="protein sequence ID" value="KAJ8712702.1"/>
    <property type="molecule type" value="Genomic_DNA"/>
</dbReference>
<evidence type="ECO:0000313" key="1">
    <source>
        <dbReference type="EMBL" id="KAJ8712702.1"/>
    </source>
</evidence>
<evidence type="ECO:0000313" key="2">
    <source>
        <dbReference type="Proteomes" id="UP001231649"/>
    </source>
</evidence>
<name>A0ACC2QC55_9NEOP</name>
<gene>
    <name evidence="1" type="ORF">PYW08_008006</name>
</gene>
<organism evidence="1 2">
    <name type="scientific">Mythimna loreyi</name>
    <dbReference type="NCBI Taxonomy" id="667449"/>
    <lineage>
        <taxon>Eukaryota</taxon>
        <taxon>Metazoa</taxon>
        <taxon>Ecdysozoa</taxon>
        <taxon>Arthropoda</taxon>
        <taxon>Hexapoda</taxon>
        <taxon>Insecta</taxon>
        <taxon>Pterygota</taxon>
        <taxon>Neoptera</taxon>
        <taxon>Endopterygota</taxon>
        <taxon>Lepidoptera</taxon>
        <taxon>Glossata</taxon>
        <taxon>Ditrysia</taxon>
        <taxon>Noctuoidea</taxon>
        <taxon>Noctuidae</taxon>
        <taxon>Noctuinae</taxon>
        <taxon>Hadenini</taxon>
        <taxon>Mythimna</taxon>
    </lineage>
</organism>
<proteinExistence type="predicted"/>
<comment type="caution">
    <text evidence="1">The sequence shown here is derived from an EMBL/GenBank/DDBJ whole genome shotgun (WGS) entry which is preliminary data.</text>
</comment>
<reference evidence="1" key="1">
    <citation type="submission" date="2023-03" db="EMBL/GenBank/DDBJ databases">
        <title>Chromosome-level genomes of two armyworms, Mythimna separata and Mythimna loreyi, provide insights into the biosynthesis and reception of sex pheromones.</title>
        <authorList>
            <person name="Zhao H."/>
        </authorList>
    </citation>
    <scope>NUCLEOTIDE SEQUENCE</scope>
    <source>
        <strain evidence="1">BeijingLab</strain>
    </source>
</reference>
<sequence length="397" mass="43278">MFKKLGFFVIVLTVLQVSARHKNVELDLVDDKINPSDYFKSETGDVSSSSSRIVSGWEAQPGQHPHHAALHMVNSTGPTRLCGGSIIAKEWILTNARCVISCVLAIVRVGVVSIADSNPDNIFLTTEWYSHPSFNNVSGVTLQSHGVALIKLQRPIVYTELAQRIRLQSSADAYRDYDGLLAYASGHGVTSQTGPISVELRWVYLRAISNSQCRNIYTGGVFDTIICARYFNVTSQSTCIDDLGGPLVHVESDGVPTLIGITYFYPGGTCESGQPSGYYRPGAFLSWFEEVTGIDFENLQDEDETTEADTTTTTTTTAHTSITTPTTTAIPSTSTNLSTSTDSEDEDLGDFTTEDNTTLPPNDNEETEVEDNPDGIQNSKHRSVNVNVTVITNILQT</sequence>
<dbReference type="Proteomes" id="UP001231649">
    <property type="component" value="Chromosome 21"/>
</dbReference>
<accession>A0ACC2QC55</accession>